<comment type="caution">
    <text evidence="2">The sequence shown here is derived from an EMBL/GenBank/DDBJ whole genome shotgun (WGS) entry which is preliminary data.</text>
</comment>
<evidence type="ECO:0000256" key="1">
    <source>
        <dbReference type="SAM" id="MobiDB-lite"/>
    </source>
</evidence>
<dbReference type="AlphaFoldDB" id="A0A9P5X913"/>
<sequence>MSKGTNTCGMGSEKSAAQEVVEDQVREAKGERRWVICRSLQPDRLDDPHQSTRGPVRQYQELPAAMTVMGASPIPLELLTPAFHTDTRCLSKISQHTKILAGTNGRRPFSLKWWGDSSVGLII</sequence>
<name>A0A9P5X913_9AGAR</name>
<dbReference type="EMBL" id="MU151308">
    <property type="protein sequence ID" value="KAF9445325.1"/>
    <property type="molecule type" value="Genomic_DNA"/>
</dbReference>
<protein>
    <submittedName>
        <fullName evidence="2">Uncharacterized protein</fullName>
    </submittedName>
</protein>
<keyword evidence="3" id="KW-1185">Reference proteome</keyword>
<accession>A0A9P5X913</accession>
<evidence type="ECO:0000313" key="3">
    <source>
        <dbReference type="Proteomes" id="UP000807342"/>
    </source>
</evidence>
<feature type="region of interest" description="Disordered" evidence="1">
    <location>
        <begin position="1"/>
        <end position="24"/>
    </location>
</feature>
<proteinExistence type="predicted"/>
<gene>
    <name evidence="2" type="ORF">P691DRAFT_832203</name>
</gene>
<evidence type="ECO:0000313" key="2">
    <source>
        <dbReference type="EMBL" id="KAF9445325.1"/>
    </source>
</evidence>
<dbReference type="Proteomes" id="UP000807342">
    <property type="component" value="Unassembled WGS sequence"/>
</dbReference>
<reference evidence="2" key="1">
    <citation type="submission" date="2020-11" db="EMBL/GenBank/DDBJ databases">
        <authorList>
            <consortium name="DOE Joint Genome Institute"/>
            <person name="Ahrendt S."/>
            <person name="Riley R."/>
            <person name="Andreopoulos W."/>
            <person name="Labutti K."/>
            <person name="Pangilinan J."/>
            <person name="Ruiz-Duenas F.J."/>
            <person name="Barrasa J.M."/>
            <person name="Sanchez-Garcia M."/>
            <person name="Camarero S."/>
            <person name="Miyauchi S."/>
            <person name="Serrano A."/>
            <person name="Linde D."/>
            <person name="Babiker R."/>
            <person name="Drula E."/>
            <person name="Ayuso-Fernandez I."/>
            <person name="Pacheco R."/>
            <person name="Padilla G."/>
            <person name="Ferreira P."/>
            <person name="Barriuso J."/>
            <person name="Kellner H."/>
            <person name="Castanera R."/>
            <person name="Alfaro M."/>
            <person name="Ramirez L."/>
            <person name="Pisabarro A.G."/>
            <person name="Kuo A."/>
            <person name="Tritt A."/>
            <person name="Lipzen A."/>
            <person name="He G."/>
            <person name="Yan M."/>
            <person name="Ng V."/>
            <person name="Cullen D."/>
            <person name="Martin F."/>
            <person name="Rosso M.-N."/>
            <person name="Henrissat B."/>
            <person name="Hibbett D."/>
            <person name="Martinez A.T."/>
            <person name="Grigoriev I.V."/>
        </authorList>
    </citation>
    <scope>NUCLEOTIDE SEQUENCE</scope>
    <source>
        <strain evidence="2">MF-IS2</strain>
    </source>
</reference>
<organism evidence="2 3">
    <name type="scientific">Macrolepiota fuliginosa MF-IS2</name>
    <dbReference type="NCBI Taxonomy" id="1400762"/>
    <lineage>
        <taxon>Eukaryota</taxon>
        <taxon>Fungi</taxon>
        <taxon>Dikarya</taxon>
        <taxon>Basidiomycota</taxon>
        <taxon>Agaricomycotina</taxon>
        <taxon>Agaricomycetes</taxon>
        <taxon>Agaricomycetidae</taxon>
        <taxon>Agaricales</taxon>
        <taxon>Agaricineae</taxon>
        <taxon>Agaricaceae</taxon>
        <taxon>Macrolepiota</taxon>
    </lineage>
</organism>